<sequence>MISAFRSSRAISRNLHVLRLPIIYFARPSRAYSQPAPTAPKAFKSASFALPKETPESKVDTSNVIQDDNLRDFHLTKITSGHTDLKIGITDRAKAKLVQIAEDDHNPNSALRIRVESGGCHGFQYNLDLTDVKEELSKDEDLVVFERSDDNRARVIFDESSLEILQDSKVDYTKELIGSSFKVVDSPYTSTSCGCGASFDFDFEKLERAKGGH</sequence>
<dbReference type="NCBIfam" id="TIGR00049">
    <property type="entry name" value="iron-sulfur cluster assembly accessory protein"/>
    <property type="match status" value="1"/>
</dbReference>
<name>A0A1L0C1M9_9ASCO</name>
<organism evidence="3 4">
    <name type="scientific">Sungouiella intermedia</name>
    <dbReference type="NCBI Taxonomy" id="45354"/>
    <lineage>
        <taxon>Eukaryota</taxon>
        <taxon>Fungi</taxon>
        <taxon>Dikarya</taxon>
        <taxon>Ascomycota</taxon>
        <taxon>Saccharomycotina</taxon>
        <taxon>Pichiomycetes</taxon>
        <taxon>Metschnikowiaceae</taxon>
        <taxon>Sungouiella</taxon>
    </lineage>
</organism>
<dbReference type="FunFam" id="2.60.300.12:FF:000013">
    <property type="entry name" value="Iron-sulfur assembly protein 2"/>
    <property type="match status" value="1"/>
</dbReference>
<dbReference type="GO" id="GO:0016226">
    <property type="term" value="P:iron-sulfur cluster assembly"/>
    <property type="evidence" value="ECO:0007669"/>
    <property type="project" value="InterPro"/>
</dbReference>
<feature type="domain" description="Core" evidence="2">
    <location>
        <begin position="86"/>
        <end position="196"/>
    </location>
</feature>
<dbReference type="GO" id="GO:0051539">
    <property type="term" value="F:4 iron, 4 sulfur cluster binding"/>
    <property type="evidence" value="ECO:0007669"/>
    <property type="project" value="TreeGrafter"/>
</dbReference>
<dbReference type="Proteomes" id="UP000182334">
    <property type="component" value="Chromosome VI"/>
</dbReference>
<dbReference type="InterPro" id="IPR016092">
    <property type="entry name" value="ATAP"/>
</dbReference>
<dbReference type="GO" id="GO:0005506">
    <property type="term" value="F:iron ion binding"/>
    <property type="evidence" value="ECO:0007669"/>
    <property type="project" value="TreeGrafter"/>
</dbReference>
<evidence type="ECO:0000256" key="1">
    <source>
        <dbReference type="ARBA" id="ARBA00006718"/>
    </source>
</evidence>
<evidence type="ECO:0000313" key="4">
    <source>
        <dbReference type="Proteomes" id="UP000182334"/>
    </source>
</evidence>
<proteinExistence type="inferred from homology"/>
<dbReference type="AlphaFoldDB" id="A0A1L0C1M9"/>
<keyword evidence="4" id="KW-1185">Reference proteome</keyword>
<reference evidence="3 4" key="1">
    <citation type="submission" date="2016-10" db="EMBL/GenBank/DDBJ databases">
        <authorList>
            <person name="de Groot N.N."/>
        </authorList>
    </citation>
    <scope>NUCLEOTIDE SEQUENCE [LARGE SCALE GENOMIC DNA]</scope>
    <source>
        <strain evidence="3 4">CBS 141442</strain>
    </source>
</reference>
<dbReference type="OrthoDB" id="1938621at2759"/>
<gene>
    <name evidence="3" type="ORF">SAMEA4029010_CIC11G00000002139</name>
</gene>
<evidence type="ECO:0000259" key="2">
    <source>
        <dbReference type="Pfam" id="PF01521"/>
    </source>
</evidence>
<dbReference type="Gene3D" id="2.60.300.12">
    <property type="entry name" value="HesB-like domain"/>
    <property type="match status" value="1"/>
</dbReference>
<dbReference type="PANTHER" id="PTHR43011">
    <property type="entry name" value="IRON-SULFUR CLUSTER ASSEMBLY 2 HOMOLOG, MITOCHONDRIAL"/>
    <property type="match status" value="1"/>
</dbReference>
<comment type="similarity">
    <text evidence="1">Belongs to the HesB/IscA family.</text>
</comment>
<evidence type="ECO:0000313" key="3">
    <source>
        <dbReference type="EMBL" id="SGZ57497.1"/>
    </source>
</evidence>
<dbReference type="Pfam" id="PF01521">
    <property type="entry name" value="Fe-S_biosyn"/>
    <property type="match status" value="1"/>
</dbReference>
<accession>A0A1L0C1M9</accession>
<dbReference type="GO" id="GO:0005739">
    <property type="term" value="C:mitochondrion"/>
    <property type="evidence" value="ECO:0007669"/>
    <property type="project" value="TreeGrafter"/>
</dbReference>
<dbReference type="GO" id="GO:0051537">
    <property type="term" value="F:2 iron, 2 sulfur cluster binding"/>
    <property type="evidence" value="ECO:0007669"/>
    <property type="project" value="TreeGrafter"/>
</dbReference>
<dbReference type="InterPro" id="IPR035903">
    <property type="entry name" value="HesB-like_dom_sf"/>
</dbReference>
<dbReference type="PANTHER" id="PTHR43011:SF1">
    <property type="entry name" value="IRON-SULFUR CLUSTER ASSEMBLY 2 HOMOLOG, MITOCHONDRIAL"/>
    <property type="match status" value="1"/>
</dbReference>
<dbReference type="InterPro" id="IPR000361">
    <property type="entry name" value="ATAP_core_dom"/>
</dbReference>
<protein>
    <submittedName>
        <fullName evidence="3">CIC11C00000002139</fullName>
    </submittedName>
</protein>
<dbReference type="SUPFAM" id="SSF89360">
    <property type="entry name" value="HesB-like domain"/>
    <property type="match status" value="1"/>
</dbReference>
<dbReference type="EMBL" id="LT635761">
    <property type="protein sequence ID" value="SGZ57497.1"/>
    <property type="molecule type" value="Genomic_DNA"/>
</dbReference>
<dbReference type="STRING" id="45354.A0A1L0C1M9"/>